<comment type="caution">
    <text evidence="2">The sequence shown here is derived from an EMBL/GenBank/DDBJ whole genome shotgun (WGS) entry which is preliminary data.</text>
</comment>
<feature type="non-terminal residue" evidence="2">
    <location>
        <position position="47"/>
    </location>
</feature>
<proteinExistence type="predicted"/>
<dbReference type="AlphaFoldDB" id="A0A8J2KLP2"/>
<evidence type="ECO:0000256" key="1">
    <source>
        <dbReference type="SAM" id="SignalP"/>
    </source>
</evidence>
<gene>
    <name evidence="2" type="ORF">AFUS01_LOCUS29221</name>
</gene>
<keyword evidence="3" id="KW-1185">Reference proteome</keyword>
<sequence length="47" mass="5015">MKLSLSDYLMYVCTLALLLCSLGALGDPASKDKKNAVAVDEKIKAGR</sequence>
<protein>
    <submittedName>
        <fullName evidence="2">Uncharacterized protein</fullName>
    </submittedName>
</protein>
<evidence type="ECO:0000313" key="2">
    <source>
        <dbReference type="EMBL" id="CAG7818737.1"/>
    </source>
</evidence>
<feature type="signal peptide" evidence="1">
    <location>
        <begin position="1"/>
        <end position="26"/>
    </location>
</feature>
<accession>A0A8J2KLP2</accession>
<evidence type="ECO:0000313" key="3">
    <source>
        <dbReference type="Proteomes" id="UP000708208"/>
    </source>
</evidence>
<keyword evidence="1" id="KW-0732">Signal</keyword>
<reference evidence="2" key="1">
    <citation type="submission" date="2021-06" db="EMBL/GenBank/DDBJ databases">
        <authorList>
            <person name="Hodson N. C."/>
            <person name="Mongue J. A."/>
            <person name="Jaron S. K."/>
        </authorList>
    </citation>
    <scope>NUCLEOTIDE SEQUENCE</scope>
</reference>
<dbReference type="EMBL" id="CAJVCH010429432">
    <property type="protein sequence ID" value="CAG7818737.1"/>
    <property type="molecule type" value="Genomic_DNA"/>
</dbReference>
<name>A0A8J2KLP2_9HEXA</name>
<dbReference type="Proteomes" id="UP000708208">
    <property type="component" value="Unassembled WGS sequence"/>
</dbReference>
<feature type="chain" id="PRO_5035266533" evidence="1">
    <location>
        <begin position="27"/>
        <end position="47"/>
    </location>
</feature>
<organism evidence="2 3">
    <name type="scientific">Allacma fusca</name>
    <dbReference type="NCBI Taxonomy" id="39272"/>
    <lineage>
        <taxon>Eukaryota</taxon>
        <taxon>Metazoa</taxon>
        <taxon>Ecdysozoa</taxon>
        <taxon>Arthropoda</taxon>
        <taxon>Hexapoda</taxon>
        <taxon>Collembola</taxon>
        <taxon>Symphypleona</taxon>
        <taxon>Sminthuridae</taxon>
        <taxon>Allacma</taxon>
    </lineage>
</organism>